<gene>
    <name evidence="3" type="ORF">G9U52_26380</name>
</gene>
<keyword evidence="1" id="KW-0175">Coiled coil</keyword>
<proteinExistence type="predicted"/>
<dbReference type="Proteomes" id="UP001165962">
    <property type="component" value="Unassembled WGS sequence"/>
</dbReference>
<dbReference type="EMBL" id="JAAOIW010000011">
    <property type="protein sequence ID" value="NHN33343.1"/>
    <property type="molecule type" value="Genomic_DNA"/>
</dbReference>
<evidence type="ECO:0000256" key="1">
    <source>
        <dbReference type="SAM" id="Coils"/>
    </source>
</evidence>
<keyword evidence="2" id="KW-1133">Transmembrane helix</keyword>
<keyword evidence="4" id="KW-1185">Reference proteome</keyword>
<dbReference type="RefSeq" id="WP_166153639.1">
    <property type="nucleotide sequence ID" value="NZ_JAAOIW010000011.1"/>
</dbReference>
<keyword evidence="2" id="KW-0812">Transmembrane</keyword>
<reference evidence="3" key="1">
    <citation type="submission" date="2020-03" db="EMBL/GenBank/DDBJ databases">
        <title>Draft sequencing of Paenibacilllus sp. S3N08.</title>
        <authorList>
            <person name="Kim D.-U."/>
        </authorList>
    </citation>
    <scope>NUCLEOTIDE SEQUENCE</scope>
    <source>
        <strain evidence="3">S3N08</strain>
    </source>
</reference>
<name>A0ABX0JF71_9BACL</name>
<evidence type="ECO:0000313" key="3">
    <source>
        <dbReference type="EMBL" id="NHN33343.1"/>
    </source>
</evidence>
<feature type="coiled-coil region" evidence="1">
    <location>
        <begin position="40"/>
        <end position="71"/>
    </location>
</feature>
<organism evidence="3 4">
    <name type="scientific">Paenibacillus agricola</name>
    <dbReference type="NCBI Taxonomy" id="2716264"/>
    <lineage>
        <taxon>Bacteria</taxon>
        <taxon>Bacillati</taxon>
        <taxon>Bacillota</taxon>
        <taxon>Bacilli</taxon>
        <taxon>Bacillales</taxon>
        <taxon>Paenibacillaceae</taxon>
        <taxon>Paenibacillus</taxon>
    </lineage>
</organism>
<keyword evidence="2" id="KW-0472">Membrane</keyword>
<evidence type="ECO:0000313" key="4">
    <source>
        <dbReference type="Proteomes" id="UP001165962"/>
    </source>
</evidence>
<protein>
    <submittedName>
        <fullName evidence="3">Uncharacterized protein</fullName>
    </submittedName>
</protein>
<sequence>MSWNWISYVISFAALIVSLYALRNSHRSAKAAEKNAATAIENLAINKQRYAEEQQKKQEMKNERQNEYKQRLAKTCDDVANAVLGKYQVDSPFAKKPTVIDWDSFKLIPREPIFDDDILFDYFSKEERVQIQQAWSDLNYLIKKYGEEDAVRAGIGYAGTVIGNFQTLSRTLINGD</sequence>
<evidence type="ECO:0000256" key="2">
    <source>
        <dbReference type="SAM" id="Phobius"/>
    </source>
</evidence>
<accession>A0ABX0JF71</accession>
<feature type="transmembrane region" description="Helical" evidence="2">
    <location>
        <begin position="6"/>
        <end position="22"/>
    </location>
</feature>
<comment type="caution">
    <text evidence="3">The sequence shown here is derived from an EMBL/GenBank/DDBJ whole genome shotgun (WGS) entry which is preliminary data.</text>
</comment>